<dbReference type="PANTHER" id="PTHR47159">
    <property type="entry name" value="PROTEIN CBG07705-RELATED"/>
    <property type="match status" value="1"/>
</dbReference>
<sequence length="328" mass="38201">MTISTEISPEDREKIAELRKLVRDDLTEYYDTDFNLLRWLQGHTHLDVPHIARKLRHHLKARKSTWDLDNMHKKTRTHPIHNHWRYGITGHSGVLENVIVNIEQCGRTDYSGMMECFSISEVMKARVYDLEEMLAQCMELEKATGKQAWILYVMDVTGLEYNKKLYDLITGSMKSLAEFMAEHYVELIKFFVPVSIPSFAVALWTVVRPLLPERTKHKVQILSSSNWKDEMLRFSKADALPSIWNDEIHSFPAHVDRPQPFPKDWYHSNKGIEVPEDVKEIDVHAGKYHSITLHLNQGDVISWWISGSRNFGFGIYLATDEDDNDYAV</sequence>
<reference evidence="2 3" key="2">
    <citation type="submission" date="2018-11" db="EMBL/GenBank/DDBJ databases">
        <authorList>
            <consortium name="Pathogen Informatics"/>
        </authorList>
    </citation>
    <scope>NUCLEOTIDE SEQUENCE [LARGE SCALE GENOMIC DNA]</scope>
</reference>
<protein>
    <submittedName>
        <fullName evidence="4">CRAL-TRIO domain-containing protein</fullName>
    </submittedName>
</protein>
<dbReference type="InterPro" id="IPR053302">
    <property type="entry name" value="CRAL-TRIO_domain"/>
</dbReference>
<keyword evidence="3" id="KW-1185">Reference proteome</keyword>
<evidence type="ECO:0000313" key="2">
    <source>
        <dbReference type="EMBL" id="VDL69215.1"/>
    </source>
</evidence>
<dbReference type="Proteomes" id="UP000271162">
    <property type="component" value="Unassembled WGS sequence"/>
</dbReference>
<organism evidence="4">
    <name type="scientific">Nippostrongylus brasiliensis</name>
    <name type="common">Rat hookworm</name>
    <dbReference type="NCBI Taxonomy" id="27835"/>
    <lineage>
        <taxon>Eukaryota</taxon>
        <taxon>Metazoa</taxon>
        <taxon>Ecdysozoa</taxon>
        <taxon>Nematoda</taxon>
        <taxon>Chromadorea</taxon>
        <taxon>Rhabditida</taxon>
        <taxon>Rhabditina</taxon>
        <taxon>Rhabditomorpha</taxon>
        <taxon>Strongyloidea</taxon>
        <taxon>Heligmosomidae</taxon>
        <taxon>Nippostrongylus</taxon>
    </lineage>
</organism>
<dbReference type="PANTHER" id="PTHR47159:SF5">
    <property type="entry name" value="CRAL-TRIO DOMAIN-CONTAINING PROTEIN"/>
    <property type="match status" value="1"/>
</dbReference>
<dbReference type="PROSITE" id="PS50191">
    <property type="entry name" value="CRAL_TRIO"/>
    <property type="match status" value="1"/>
</dbReference>
<proteinExistence type="predicted"/>
<dbReference type="InterPro" id="IPR036865">
    <property type="entry name" value="CRAL-TRIO_dom_sf"/>
</dbReference>
<reference evidence="4" key="1">
    <citation type="submission" date="2017-02" db="UniProtKB">
        <authorList>
            <consortium name="WormBaseParasite"/>
        </authorList>
    </citation>
    <scope>IDENTIFICATION</scope>
</reference>
<dbReference type="AlphaFoldDB" id="A0A0N4XSX0"/>
<dbReference type="CDD" id="cd00170">
    <property type="entry name" value="SEC14"/>
    <property type="match status" value="1"/>
</dbReference>
<accession>A0A0N4XSX0</accession>
<dbReference type="OMA" id="ERNHPIH"/>
<dbReference type="SUPFAM" id="SSF52087">
    <property type="entry name" value="CRAL/TRIO domain"/>
    <property type="match status" value="1"/>
</dbReference>
<dbReference type="SMART" id="SM00516">
    <property type="entry name" value="SEC14"/>
    <property type="match status" value="1"/>
</dbReference>
<dbReference type="WBParaSite" id="NBR_0000562501-mRNA-1">
    <property type="protein sequence ID" value="NBR_0000562501-mRNA-1"/>
    <property type="gene ID" value="NBR_0000562501"/>
</dbReference>
<dbReference type="STRING" id="27835.A0A0N4XSX0"/>
<dbReference type="Gene3D" id="2.60.120.680">
    <property type="entry name" value="GOLD domain"/>
    <property type="match status" value="1"/>
</dbReference>
<name>A0A0N4XSX0_NIPBR</name>
<feature type="domain" description="CRAL-TRIO" evidence="1">
    <location>
        <begin position="106"/>
        <end position="252"/>
    </location>
</feature>
<dbReference type="Gene3D" id="3.40.525.10">
    <property type="entry name" value="CRAL-TRIO lipid binding domain"/>
    <property type="match status" value="1"/>
</dbReference>
<evidence type="ECO:0000313" key="4">
    <source>
        <dbReference type="WBParaSite" id="NBR_0000562501-mRNA-1"/>
    </source>
</evidence>
<dbReference type="EMBL" id="UYSL01019751">
    <property type="protein sequence ID" value="VDL69215.1"/>
    <property type="molecule type" value="Genomic_DNA"/>
</dbReference>
<dbReference type="InterPro" id="IPR001251">
    <property type="entry name" value="CRAL-TRIO_dom"/>
</dbReference>
<dbReference type="Pfam" id="PF00650">
    <property type="entry name" value="CRAL_TRIO"/>
    <property type="match status" value="1"/>
</dbReference>
<evidence type="ECO:0000313" key="3">
    <source>
        <dbReference type="Proteomes" id="UP000271162"/>
    </source>
</evidence>
<gene>
    <name evidence="2" type="ORF">NBR_LOCUS5626</name>
</gene>
<evidence type="ECO:0000259" key="1">
    <source>
        <dbReference type="PROSITE" id="PS50191"/>
    </source>
</evidence>